<dbReference type="AlphaFoldDB" id="A0AAV2S5P3"/>
<dbReference type="EMBL" id="CAXKWB010041231">
    <property type="protein sequence ID" value="CAL4156082.1"/>
    <property type="molecule type" value="Genomic_DNA"/>
</dbReference>
<feature type="region of interest" description="Disordered" evidence="1">
    <location>
        <begin position="11"/>
        <end position="144"/>
    </location>
</feature>
<dbReference type="Proteomes" id="UP001497623">
    <property type="component" value="Unassembled WGS sequence"/>
</dbReference>
<feature type="compositionally biased region" description="Basic and acidic residues" evidence="1">
    <location>
        <begin position="46"/>
        <end position="67"/>
    </location>
</feature>
<proteinExistence type="predicted"/>
<name>A0AAV2S5P3_MEGNR</name>
<feature type="compositionally biased region" description="Basic and acidic residues" evidence="1">
    <location>
        <begin position="77"/>
        <end position="112"/>
    </location>
</feature>
<organism evidence="2 3">
    <name type="scientific">Meganyctiphanes norvegica</name>
    <name type="common">Northern krill</name>
    <name type="synonym">Thysanopoda norvegica</name>
    <dbReference type="NCBI Taxonomy" id="48144"/>
    <lineage>
        <taxon>Eukaryota</taxon>
        <taxon>Metazoa</taxon>
        <taxon>Ecdysozoa</taxon>
        <taxon>Arthropoda</taxon>
        <taxon>Crustacea</taxon>
        <taxon>Multicrustacea</taxon>
        <taxon>Malacostraca</taxon>
        <taxon>Eumalacostraca</taxon>
        <taxon>Eucarida</taxon>
        <taxon>Euphausiacea</taxon>
        <taxon>Euphausiidae</taxon>
        <taxon>Meganyctiphanes</taxon>
    </lineage>
</organism>
<evidence type="ECO:0000256" key="1">
    <source>
        <dbReference type="SAM" id="MobiDB-lite"/>
    </source>
</evidence>
<keyword evidence="3" id="KW-1185">Reference proteome</keyword>
<protein>
    <submittedName>
        <fullName evidence="2">Uncharacterized protein</fullName>
    </submittedName>
</protein>
<accession>A0AAV2S5P3</accession>
<comment type="caution">
    <text evidence="2">The sequence shown here is derived from an EMBL/GenBank/DDBJ whole genome shotgun (WGS) entry which is preliminary data.</text>
</comment>
<evidence type="ECO:0000313" key="3">
    <source>
        <dbReference type="Proteomes" id="UP001497623"/>
    </source>
</evidence>
<feature type="compositionally biased region" description="Basic residues" evidence="1">
    <location>
        <begin position="113"/>
        <end position="140"/>
    </location>
</feature>
<gene>
    <name evidence="2" type="ORF">MNOR_LOCUS31645</name>
</gene>
<sequence>MDTLLAQLQRQVKRDLEPLKVTLTPAKKNTKNEKNNDRKKTRKNAKRDEKDQKNKNRKINRDPKDISLPEIEDVEEEIHQVQRREAEAEEEFSGRRNNNDKNKEKKDKDNKNKNNRKNNNKKNNKNKKQNKNKNNKRQARSNKVVLHGLSNIAREGDVDLYNMKNGRALVTDFSIGPVELDITRNFGSDKDAEERKASASANKLNGKLMIKINKEGKPRIKKLKLNRPKDITMSGSVARSHDDKSVGFFKKSVKQVAPTAAKKLLKAAKAIIKTV</sequence>
<evidence type="ECO:0000313" key="2">
    <source>
        <dbReference type="EMBL" id="CAL4156082.1"/>
    </source>
</evidence>
<reference evidence="2 3" key="1">
    <citation type="submission" date="2024-05" db="EMBL/GenBank/DDBJ databases">
        <authorList>
            <person name="Wallberg A."/>
        </authorList>
    </citation>
    <scope>NUCLEOTIDE SEQUENCE [LARGE SCALE GENOMIC DNA]</scope>
</reference>